<dbReference type="Pfam" id="PF12277">
    <property type="entry name" value="DUF3618"/>
    <property type="match status" value="1"/>
</dbReference>
<reference evidence="2 3" key="1">
    <citation type="submission" date="2018-04" db="EMBL/GenBank/DDBJ databases">
        <title>Complete genome sequence of the nitrogen-fixing bacterium Azospirillum humicireducens type strain SgZ-5.</title>
        <authorList>
            <person name="Yu Z."/>
        </authorList>
    </citation>
    <scope>NUCLEOTIDE SEQUENCE [LARGE SCALE GENOMIC DNA]</scope>
    <source>
        <strain evidence="2 3">SgZ-5</strain>
        <plasmid evidence="2 3">pYZ5</plasmid>
    </source>
</reference>
<keyword evidence="3" id="KW-1185">Reference proteome</keyword>
<dbReference type="AlphaFoldDB" id="A0A2R4VW03"/>
<dbReference type="Proteomes" id="UP000077405">
    <property type="component" value="Plasmid pYZ5"/>
</dbReference>
<gene>
    <name evidence="2" type="ORF">A6A40_27085</name>
</gene>
<proteinExistence type="predicted"/>
<sequence>MTHHNDAIPSAAPSASVPSDHAAAAGATTATQNRRPEEIEHEIESIRARMDAVIDEIEFRLSPGQMSGGVVQVVRDVIQGGGDGMSGRIARAVRANPVPVALMGVGALWLAWAVARTPESTTEFDDYDSRGRQLDPRGRHLLTDLIAACRDGSDAFRRADMTIADPALSSRLEALADQLDRSAMALDTELRDGGGWIETAGDGGLVWSPLHGLAEASARSVVAGIGGTAGRGDLLARLEIGLDGTLALFRDALRDAPDDHLQVVIGAQFHAVETARHRVGALREAVV</sequence>
<feature type="region of interest" description="Disordered" evidence="1">
    <location>
        <begin position="1"/>
        <end position="39"/>
    </location>
</feature>
<evidence type="ECO:0000313" key="2">
    <source>
        <dbReference type="EMBL" id="AWB08638.1"/>
    </source>
</evidence>
<feature type="compositionally biased region" description="Low complexity" evidence="1">
    <location>
        <begin position="7"/>
        <end position="31"/>
    </location>
</feature>
<dbReference type="EMBL" id="CP028906">
    <property type="protein sequence ID" value="AWB08638.1"/>
    <property type="molecule type" value="Genomic_DNA"/>
</dbReference>
<accession>A0A2R4VW03</accession>
<dbReference type="InterPro" id="IPR012347">
    <property type="entry name" value="Ferritin-like"/>
</dbReference>
<evidence type="ECO:0000313" key="3">
    <source>
        <dbReference type="Proteomes" id="UP000077405"/>
    </source>
</evidence>
<dbReference type="InterPro" id="IPR022062">
    <property type="entry name" value="DUF3618"/>
</dbReference>
<dbReference type="RefSeq" id="WP_108548892.1">
    <property type="nucleotide sequence ID" value="NZ_CP028906.1"/>
</dbReference>
<evidence type="ECO:0000256" key="1">
    <source>
        <dbReference type="SAM" id="MobiDB-lite"/>
    </source>
</evidence>
<dbReference type="OrthoDB" id="7471221at2"/>
<organism evidence="2 3">
    <name type="scientific">Azospirillum humicireducens</name>
    <dbReference type="NCBI Taxonomy" id="1226968"/>
    <lineage>
        <taxon>Bacteria</taxon>
        <taxon>Pseudomonadati</taxon>
        <taxon>Pseudomonadota</taxon>
        <taxon>Alphaproteobacteria</taxon>
        <taxon>Rhodospirillales</taxon>
        <taxon>Azospirillaceae</taxon>
        <taxon>Azospirillum</taxon>
    </lineage>
</organism>
<protein>
    <submittedName>
        <fullName evidence="2">DUF3618 domain-containing protein</fullName>
    </submittedName>
</protein>
<geneLocation type="plasmid" evidence="2 3">
    <name>pYZ5</name>
</geneLocation>
<keyword evidence="2" id="KW-0614">Plasmid</keyword>
<name>A0A2R4VW03_9PROT</name>
<dbReference type="Gene3D" id="1.20.1260.10">
    <property type="match status" value="1"/>
</dbReference>
<dbReference type="KEGG" id="ahu:A6A40_27085"/>